<feature type="compositionally biased region" description="Polar residues" evidence="1">
    <location>
        <begin position="1481"/>
        <end position="1498"/>
    </location>
</feature>
<feature type="compositionally biased region" description="Polar residues" evidence="1">
    <location>
        <begin position="13"/>
        <end position="29"/>
    </location>
</feature>
<sequence length="1714" mass="193195">MQLPSIREAGDTGRQTPSESSGSHSSNWQNDKDGSSSNGESESGSEGRGHEEIQSDQSSDSSEYTSIVSSSLTSGQRSRNSGRTKLGGASFGGAVSGLVDVLQYSLHAVQPPGPRAALATNVTAPASPDKSDQEPELSRVPSLRTLLKFPEGDGHEAGEESVAKRTQRSNFKDSHGRAKLNSNIAGFETLALGLGRDKSKKESDLQKSWGEIAGKLAFVLTKVDQVVPMSKARLLNEALGGDEERRLSEESRHLLQMIMQSKKFLGSTFHSLLESDPVRVLKDSLEARLNSGPGGGLFAQQEELSAYEKEISVRENQMDNPEFVDMMLQRWFIQKGFCINNMAERRQLAEEFWKLQRANALKKTKRLQSMSTRKSVRSSMSLEAFQSVISMRSEQEQDLSSERGILLEIRRAMTKLKRKCRVLEGQWVEQPRMMLPRLEKQCRTLRTKVEDKFHETETTRQKLCEADARWQRSRDGYEPTLVDLELQAWDTRVELAKSVIRWVRRDRKEQQVEWNARMAKYHADKTRMRGNFDYTLRRWREDGCWTSPGFNPWKASLAFTPDSLHQADEDRTQAGKVQVDQGLTISGLTRAYLINQEKLLDNVKRPLGNRWELLRRQYANYCSILEGQIEHWLRGDFLGPVLRQVRDLTGHLNTFVQEVLEQLEDLREGAVTDLHMPSLQGEHSPDQEGGAARRSVKVRESNRADARMEDALTAVLVHAEKEHAFLNSLTAFNGELAALGRCQAELSQLAARRPFTFQDLCEGRTISKGTDVPPISFEQLEEGIESPAKVARQLTRLVQINWTTYLLKWEVLISKHKAARVAYVDYLDKVQESARHKLMRDLKEKPHLKQELLQKTRSKMKEVEENFYATHVQPEVLRWKSLSAEVADMTMKLQEMKSKTKQLEQDVSLNFVRSLELESHEDLLKRYQTEYEEERERTEQLDKQLDDAKERQRVAKENSKPSMSEILQVNHILRQLDEAKAQEQTRHMFFLDEVIQSDQIHPDEIKKALNERGLQATPTAKQLLRVLQSLSSTWTVEDKVEESERNDSKKNDVEKIERLKNPKKGEAMKAIQPGEVVQSDSTSKVQSQEERNKISEGPNTKEITRRLSWRLPSSSSLASLAVGDEDTIATACKENETARPSALVEVIRAPEVPSEEIVKKTEQVSGNATAIELGQQRLQDSPVEDKESLGAQNPDRVLNSEEQRVPITDAIVIPGPREVEDGGVPESVVIDLTEEAHTEPEDRPPPTVKSPTGRAGQTDFDLLQTVRRDASDVPESDRTRLEQDLEDGSETSLLTKPEARPSTPNSRPDEPAEWVPAEVLKERRVVFEDESLEEVLDAGTSPKSPQVEERRVVFDEGLEEVLEDAVTSPKPPQFEVPAEPREAIVPEMHVDVMYQSYHDEATVASRQPTKAKKPKKLKAQNSISSWMQEVSRALLAHSEVSSEPSEELEKQLTARASLQFLLNRRKRRRGLPTSLWPELSVGNSPSARKDFSASQPLRTKTGRLPRSDTPEMQPSIHAILESASPASAVRSGRSPTGRLRKRSLKANFAGTPLALDVGQGKAPKLTSSPRLSQGKLCRGAMSHFRDQLPTRSFHGSGNGLKLAVAPGLEAFLWGHTRPRGEWRGLLQTKSKETPAFNGVEELVVKHVTKEKPTKLLQRRHLMQLYQAVEAKAANKKLAAANRFESDFTLLPARSSESRQTAFRESVLETARNAT</sequence>
<feature type="region of interest" description="Disordered" evidence="1">
    <location>
        <begin position="1"/>
        <end position="92"/>
    </location>
</feature>
<dbReference type="OrthoDB" id="10654353at2759"/>
<evidence type="ECO:0000313" key="3">
    <source>
        <dbReference type="EMBL" id="CAL1129904.1"/>
    </source>
</evidence>
<feature type="compositionally biased region" description="Basic and acidic residues" evidence="1">
    <location>
        <begin position="931"/>
        <end position="959"/>
    </location>
</feature>
<feature type="compositionally biased region" description="Basic and acidic residues" evidence="1">
    <location>
        <begin position="150"/>
        <end position="163"/>
    </location>
</feature>
<feature type="region of interest" description="Disordered" evidence="1">
    <location>
        <begin position="931"/>
        <end position="962"/>
    </location>
</feature>
<feature type="compositionally biased region" description="Basic and acidic residues" evidence="1">
    <location>
        <begin position="1266"/>
        <end position="1283"/>
    </location>
</feature>
<feature type="region of interest" description="Disordered" evidence="1">
    <location>
        <begin position="1695"/>
        <end position="1714"/>
    </location>
</feature>
<keyword evidence="4" id="KW-1185">Reference proteome</keyword>
<proteinExistence type="predicted"/>
<evidence type="ECO:0000313" key="2">
    <source>
        <dbReference type="EMBL" id="CAI3976529.1"/>
    </source>
</evidence>
<dbReference type="EMBL" id="CAMXCT030000277">
    <property type="protein sequence ID" value="CAL4763841.1"/>
    <property type="molecule type" value="Genomic_DNA"/>
</dbReference>
<organism evidence="2">
    <name type="scientific">Cladocopium goreaui</name>
    <dbReference type="NCBI Taxonomy" id="2562237"/>
    <lineage>
        <taxon>Eukaryota</taxon>
        <taxon>Sar</taxon>
        <taxon>Alveolata</taxon>
        <taxon>Dinophyceae</taxon>
        <taxon>Suessiales</taxon>
        <taxon>Symbiodiniaceae</taxon>
        <taxon>Cladocopium</taxon>
    </lineage>
</organism>
<reference evidence="2" key="1">
    <citation type="submission" date="2022-10" db="EMBL/GenBank/DDBJ databases">
        <authorList>
            <person name="Chen Y."/>
            <person name="Dougan E. K."/>
            <person name="Chan C."/>
            <person name="Rhodes N."/>
            <person name="Thang M."/>
        </authorList>
    </citation>
    <scope>NUCLEOTIDE SEQUENCE</scope>
</reference>
<accession>A0A9P1BNF3</accession>
<dbReference type="Proteomes" id="UP001152797">
    <property type="component" value="Unassembled WGS sequence"/>
</dbReference>
<feature type="compositionally biased region" description="Basic and acidic residues" evidence="1">
    <location>
        <begin position="1234"/>
        <end position="1244"/>
    </location>
</feature>
<feature type="compositionally biased region" description="Low complexity" evidence="1">
    <location>
        <begin position="35"/>
        <end position="44"/>
    </location>
</feature>
<feature type="region of interest" description="Disordered" evidence="1">
    <location>
        <begin position="1035"/>
        <end position="1108"/>
    </location>
</feature>
<feature type="region of interest" description="Disordered" evidence="1">
    <location>
        <begin position="116"/>
        <end position="177"/>
    </location>
</feature>
<evidence type="ECO:0000256" key="1">
    <source>
        <dbReference type="SAM" id="MobiDB-lite"/>
    </source>
</evidence>
<protein>
    <submittedName>
        <fullName evidence="2">Uncharacterized protein</fullName>
    </submittedName>
</protein>
<feature type="region of interest" description="Disordered" evidence="1">
    <location>
        <begin position="676"/>
        <end position="695"/>
    </location>
</feature>
<comment type="caution">
    <text evidence="2">The sequence shown here is derived from an EMBL/GenBank/DDBJ whole genome shotgun (WGS) entry which is preliminary data.</text>
</comment>
<gene>
    <name evidence="2" type="ORF">C1SCF055_LOCUS4738</name>
</gene>
<evidence type="ECO:0000313" key="4">
    <source>
        <dbReference type="Proteomes" id="UP001152797"/>
    </source>
</evidence>
<dbReference type="EMBL" id="CAMXCT020000277">
    <property type="protein sequence ID" value="CAL1129904.1"/>
    <property type="molecule type" value="Genomic_DNA"/>
</dbReference>
<feature type="region of interest" description="Disordered" evidence="1">
    <location>
        <begin position="1161"/>
        <end position="1316"/>
    </location>
</feature>
<feature type="compositionally biased region" description="Polar residues" evidence="1">
    <location>
        <begin position="63"/>
        <end position="83"/>
    </location>
</feature>
<dbReference type="EMBL" id="CAMXCT010000277">
    <property type="protein sequence ID" value="CAI3976529.1"/>
    <property type="molecule type" value="Genomic_DNA"/>
</dbReference>
<feature type="compositionally biased region" description="Basic and acidic residues" evidence="1">
    <location>
        <begin position="1036"/>
        <end position="1067"/>
    </location>
</feature>
<name>A0A9P1BNF3_9DINO</name>
<feature type="region of interest" description="Disordered" evidence="1">
    <location>
        <begin position="1474"/>
        <end position="1540"/>
    </location>
</feature>
<reference evidence="3" key="2">
    <citation type="submission" date="2024-04" db="EMBL/GenBank/DDBJ databases">
        <authorList>
            <person name="Chen Y."/>
            <person name="Shah S."/>
            <person name="Dougan E. K."/>
            <person name="Thang M."/>
            <person name="Chan C."/>
        </authorList>
    </citation>
    <scope>NUCLEOTIDE SEQUENCE [LARGE SCALE GENOMIC DNA]</scope>
</reference>